<name>A0A813LDJ6_POLGL</name>
<evidence type="ECO:0000313" key="3">
    <source>
        <dbReference type="Proteomes" id="UP000626109"/>
    </source>
</evidence>
<feature type="region of interest" description="Disordered" evidence="1">
    <location>
        <begin position="298"/>
        <end position="318"/>
    </location>
</feature>
<feature type="compositionally biased region" description="Low complexity" evidence="1">
    <location>
        <begin position="26"/>
        <end position="36"/>
    </location>
</feature>
<evidence type="ECO:0000313" key="2">
    <source>
        <dbReference type="EMBL" id="CAE8721865.1"/>
    </source>
</evidence>
<gene>
    <name evidence="2" type="ORF">PGLA2088_LOCUS42179</name>
</gene>
<accession>A0A813LDJ6</accession>
<feature type="compositionally biased region" description="Low complexity" evidence="1">
    <location>
        <begin position="65"/>
        <end position="84"/>
    </location>
</feature>
<dbReference type="EMBL" id="CAJNNW010034179">
    <property type="protein sequence ID" value="CAE8721865.1"/>
    <property type="molecule type" value="Genomic_DNA"/>
</dbReference>
<proteinExistence type="predicted"/>
<feature type="region of interest" description="Disordered" evidence="1">
    <location>
        <begin position="341"/>
        <end position="366"/>
    </location>
</feature>
<dbReference type="Proteomes" id="UP000626109">
    <property type="component" value="Unassembled WGS sequence"/>
</dbReference>
<protein>
    <submittedName>
        <fullName evidence="2">Uncharacterized protein</fullName>
    </submittedName>
</protein>
<evidence type="ECO:0000256" key="1">
    <source>
        <dbReference type="SAM" id="MobiDB-lite"/>
    </source>
</evidence>
<feature type="region of interest" description="Disordered" evidence="1">
    <location>
        <begin position="1"/>
        <end position="129"/>
    </location>
</feature>
<sequence length="366" mass="37745">MSSRWQPPARLAPQSTYRPAPPARPAPQTAYRTAPAHPAGVRSYSAAPAHPAGKGSYSAARPGMPASGSARPAPRATSAPATSRGPVQPAGRVPMQPATRPPQGIQGRLGIPAARPPAPAGRQPAAVMQNRPTPVAVGSAGLKRPGSPAPVAQAFKKPALSIPASVIAATGSKEIPKFTVTSSSKKDDIGIQTLVGDYADRGANHGKRFYQKVQKIPGHEDIKVFLYYWDQRDGADFSGWWFGDQVGGTQVWARNASASPSPLRVGWKVPWDAPTSQPGLLFVDPYKAPAAAAVATPVTSPANSRTASPGGLIKPAVSSPANTASLAAGLQARLQKATAQVTQAEKGTNDAVSKSKVTLSAASPAQ</sequence>
<feature type="non-terminal residue" evidence="2">
    <location>
        <position position="366"/>
    </location>
</feature>
<organism evidence="2 3">
    <name type="scientific">Polarella glacialis</name>
    <name type="common">Dinoflagellate</name>
    <dbReference type="NCBI Taxonomy" id="89957"/>
    <lineage>
        <taxon>Eukaryota</taxon>
        <taxon>Sar</taxon>
        <taxon>Alveolata</taxon>
        <taxon>Dinophyceae</taxon>
        <taxon>Suessiales</taxon>
        <taxon>Suessiaceae</taxon>
        <taxon>Polarella</taxon>
    </lineage>
</organism>
<dbReference type="AlphaFoldDB" id="A0A813LDJ6"/>
<comment type="caution">
    <text evidence="2">The sequence shown here is derived from an EMBL/GenBank/DDBJ whole genome shotgun (WGS) entry which is preliminary data.</text>
</comment>
<reference evidence="2" key="1">
    <citation type="submission" date="2021-02" db="EMBL/GenBank/DDBJ databases">
        <authorList>
            <person name="Dougan E. K."/>
            <person name="Rhodes N."/>
            <person name="Thang M."/>
            <person name="Chan C."/>
        </authorList>
    </citation>
    <scope>NUCLEOTIDE SEQUENCE</scope>
</reference>